<dbReference type="OMA" id="MECSERN"/>
<dbReference type="EMBL" id="AAPE02061890">
    <property type="status" value="NOT_ANNOTATED_CDS"/>
    <property type="molecule type" value="Genomic_DNA"/>
</dbReference>
<feature type="domain" description="MHC class II beta chain N-terminal" evidence="11">
    <location>
        <begin position="42"/>
        <end position="116"/>
    </location>
</feature>
<reference evidence="12" key="2">
    <citation type="submission" date="2025-08" db="UniProtKB">
        <authorList>
            <consortium name="Ensembl"/>
        </authorList>
    </citation>
    <scope>IDENTIFICATION</scope>
</reference>
<dbReference type="GO" id="GO:0002504">
    <property type="term" value="P:antigen processing and presentation of peptide or polysaccharide antigen via MHC class II"/>
    <property type="evidence" value="ECO:0007669"/>
    <property type="project" value="UniProtKB-KW"/>
</dbReference>
<evidence type="ECO:0000259" key="11">
    <source>
        <dbReference type="SMART" id="SM00921"/>
    </source>
</evidence>
<keyword evidence="5" id="KW-1064">Adaptive immunity</keyword>
<evidence type="ECO:0000256" key="7">
    <source>
        <dbReference type="ARBA" id="ARBA00023157"/>
    </source>
</evidence>
<proteinExistence type="predicted"/>
<keyword evidence="3" id="KW-0391">Immunity</keyword>
<evidence type="ECO:0000256" key="2">
    <source>
        <dbReference type="ARBA" id="ARBA00022692"/>
    </source>
</evidence>
<evidence type="ECO:0000313" key="12">
    <source>
        <dbReference type="Ensembl" id="ENSMLUP00000018535.1"/>
    </source>
</evidence>
<feature type="chain" id="PRO_5003418749" description="MHC class II beta chain N-terminal domain-containing protein" evidence="10">
    <location>
        <begin position="30"/>
        <end position="127"/>
    </location>
</feature>
<evidence type="ECO:0000256" key="4">
    <source>
        <dbReference type="ARBA" id="ARBA00022989"/>
    </source>
</evidence>
<evidence type="ECO:0000256" key="1">
    <source>
        <dbReference type="ARBA" id="ARBA00004479"/>
    </source>
</evidence>
<dbReference type="FunFam" id="3.10.320.10:FF:000001">
    <property type="entry name" value="HLA class II histocompatibility antigen, DRB1-1 beta chain"/>
    <property type="match status" value="1"/>
</dbReference>
<dbReference type="Pfam" id="PF00969">
    <property type="entry name" value="MHC_II_beta"/>
    <property type="match status" value="1"/>
</dbReference>
<evidence type="ECO:0000256" key="3">
    <source>
        <dbReference type="ARBA" id="ARBA00022859"/>
    </source>
</evidence>
<evidence type="ECO:0000256" key="9">
    <source>
        <dbReference type="ARBA" id="ARBA00023182"/>
    </source>
</evidence>
<keyword evidence="6" id="KW-0472">Membrane</keyword>
<gene>
    <name evidence="12" type="primary">LOC102441108</name>
</gene>
<dbReference type="InParanoid" id="G1Q4A2"/>
<dbReference type="GO" id="GO:0002250">
    <property type="term" value="P:adaptive immune response"/>
    <property type="evidence" value="ECO:0007669"/>
    <property type="project" value="UniProtKB-KW"/>
</dbReference>
<evidence type="ECO:0000256" key="8">
    <source>
        <dbReference type="ARBA" id="ARBA00023180"/>
    </source>
</evidence>
<dbReference type="Proteomes" id="UP000001074">
    <property type="component" value="Unassembled WGS sequence"/>
</dbReference>
<dbReference type="InterPro" id="IPR014745">
    <property type="entry name" value="MHC_II_a/b_N"/>
</dbReference>
<dbReference type="HOGENOM" id="CLU_141702_1_0_1"/>
<reference evidence="12 13" key="1">
    <citation type="journal article" date="2011" name="Nature">
        <title>A high-resolution map of human evolutionary constraint using 29 mammals.</title>
        <authorList>
            <person name="Lindblad-Toh K."/>
            <person name="Garber M."/>
            <person name="Zuk O."/>
            <person name="Lin M.F."/>
            <person name="Parker B.J."/>
            <person name="Washietl S."/>
            <person name="Kheradpour P."/>
            <person name="Ernst J."/>
            <person name="Jordan G."/>
            <person name="Mauceli E."/>
            <person name="Ward L.D."/>
            <person name="Lowe C.B."/>
            <person name="Holloway A.K."/>
            <person name="Clamp M."/>
            <person name="Gnerre S."/>
            <person name="Alfoldi J."/>
            <person name="Beal K."/>
            <person name="Chang J."/>
            <person name="Clawson H."/>
            <person name="Cuff J."/>
            <person name="Di Palma F."/>
            <person name="Fitzgerald S."/>
            <person name="Flicek P."/>
            <person name="Guttman M."/>
            <person name="Hubisz M.J."/>
            <person name="Jaffe D.B."/>
            <person name="Jungreis I."/>
            <person name="Kent W.J."/>
            <person name="Kostka D."/>
            <person name="Lara M."/>
            <person name="Martins A.L."/>
            <person name="Massingham T."/>
            <person name="Moltke I."/>
            <person name="Raney B.J."/>
            <person name="Rasmussen M.D."/>
            <person name="Robinson J."/>
            <person name="Stark A."/>
            <person name="Vilella A.J."/>
            <person name="Wen J."/>
            <person name="Xie X."/>
            <person name="Zody M.C."/>
            <person name="Baldwin J."/>
            <person name="Bloom T."/>
            <person name="Chin C.W."/>
            <person name="Heiman D."/>
            <person name="Nicol R."/>
            <person name="Nusbaum C."/>
            <person name="Young S."/>
            <person name="Wilkinson J."/>
            <person name="Worley K.C."/>
            <person name="Kovar C.L."/>
            <person name="Muzny D.M."/>
            <person name="Gibbs R.A."/>
            <person name="Cree A."/>
            <person name="Dihn H.H."/>
            <person name="Fowler G."/>
            <person name="Jhangiani S."/>
            <person name="Joshi V."/>
            <person name="Lee S."/>
            <person name="Lewis L.R."/>
            <person name="Nazareth L.V."/>
            <person name="Okwuonu G."/>
            <person name="Santibanez J."/>
            <person name="Warren W.C."/>
            <person name="Mardis E.R."/>
            <person name="Weinstock G.M."/>
            <person name="Wilson R.K."/>
            <person name="Delehaunty K."/>
            <person name="Dooling D."/>
            <person name="Fronik C."/>
            <person name="Fulton L."/>
            <person name="Fulton B."/>
            <person name="Graves T."/>
            <person name="Minx P."/>
            <person name="Sodergren E."/>
            <person name="Birney E."/>
            <person name="Margulies E.H."/>
            <person name="Herrero J."/>
            <person name="Green E.D."/>
            <person name="Haussler D."/>
            <person name="Siepel A."/>
            <person name="Goldman N."/>
            <person name="Pollard K.S."/>
            <person name="Pedersen J.S."/>
            <person name="Lander E.S."/>
            <person name="Kellis M."/>
        </authorList>
    </citation>
    <scope>NUCLEOTIDE SEQUENCE [LARGE SCALE GENOMIC DNA]</scope>
</reference>
<accession>G1Q4A2</accession>
<evidence type="ECO:0000256" key="6">
    <source>
        <dbReference type="ARBA" id="ARBA00023136"/>
    </source>
</evidence>
<keyword evidence="10" id="KW-0732">Signal</keyword>
<dbReference type="Ensembl" id="ENSMLUT00000022521.1">
    <property type="protein sequence ID" value="ENSMLUP00000018535.1"/>
    <property type="gene ID" value="ENSMLUG00000027858.1"/>
</dbReference>
<dbReference type="STRING" id="59463.ENSMLUP00000018535"/>
<keyword evidence="13" id="KW-1185">Reference proteome</keyword>
<sequence length="127" mass="15022">MVCLRFPGGSWMAALMVMLMALSPPLAQARDTPPHFLQQIKFECHFSNGKEQVQFLERYIYNGQEDFRFDSDVGEFRALTELRRPDEKGWNIQKDILERKRGAVDTFCRYNYRVSEGFLVPWKSEHR</sequence>
<keyword evidence="7" id="KW-1015">Disulfide bond</keyword>
<dbReference type="SUPFAM" id="SSF54452">
    <property type="entry name" value="MHC antigen-recognition domain"/>
    <property type="match status" value="1"/>
</dbReference>
<dbReference type="Gene3D" id="3.10.320.10">
    <property type="entry name" value="Class II Histocompatibility Antigen, M Beta Chain, Chain B, domain 1"/>
    <property type="match status" value="1"/>
</dbReference>
<dbReference type="InterPro" id="IPR011162">
    <property type="entry name" value="MHC_I/II-like_Ag-recog"/>
</dbReference>
<organism evidence="12 13">
    <name type="scientific">Myotis lucifugus</name>
    <name type="common">Little brown bat</name>
    <dbReference type="NCBI Taxonomy" id="59463"/>
    <lineage>
        <taxon>Eukaryota</taxon>
        <taxon>Metazoa</taxon>
        <taxon>Chordata</taxon>
        <taxon>Craniata</taxon>
        <taxon>Vertebrata</taxon>
        <taxon>Euteleostomi</taxon>
        <taxon>Mammalia</taxon>
        <taxon>Eutheria</taxon>
        <taxon>Laurasiatheria</taxon>
        <taxon>Chiroptera</taxon>
        <taxon>Yangochiroptera</taxon>
        <taxon>Vespertilionidae</taxon>
        <taxon>Myotis</taxon>
    </lineage>
</organism>
<evidence type="ECO:0000256" key="10">
    <source>
        <dbReference type="SAM" id="SignalP"/>
    </source>
</evidence>
<keyword evidence="4" id="KW-1133">Transmembrane helix</keyword>
<reference evidence="12" key="3">
    <citation type="submission" date="2025-09" db="UniProtKB">
        <authorList>
            <consortium name="Ensembl"/>
        </authorList>
    </citation>
    <scope>IDENTIFICATION</scope>
</reference>
<evidence type="ECO:0000313" key="13">
    <source>
        <dbReference type="Proteomes" id="UP000001074"/>
    </source>
</evidence>
<dbReference type="GeneTree" id="ENSGT00940000155371"/>
<comment type="subcellular location">
    <subcellularLocation>
        <location evidence="1">Membrane</location>
        <topology evidence="1">Single-pass type I membrane protein</topology>
    </subcellularLocation>
</comment>
<dbReference type="EMBL" id="AAPE02061891">
    <property type="status" value="NOT_ANNOTATED_CDS"/>
    <property type="molecule type" value="Genomic_DNA"/>
</dbReference>
<dbReference type="InterPro" id="IPR050160">
    <property type="entry name" value="MHC/Immunoglobulin"/>
</dbReference>
<evidence type="ECO:0000256" key="5">
    <source>
        <dbReference type="ARBA" id="ARBA00023130"/>
    </source>
</evidence>
<dbReference type="SMART" id="SM00921">
    <property type="entry name" value="MHC_II_beta"/>
    <property type="match status" value="1"/>
</dbReference>
<feature type="signal peptide" evidence="10">
    <location>
        <begin position="1"/>
        <end position="29"/>
    </location>
</feature>
<dbReference type="InterPro" id="IPR000353">
    <property type="entry name" value="MHC_II_b_N"/>
</dbReference>
<dbReference type="GO" id="GO:0042613">
    <property type="term" value="C:MHC class II protein complex"/>
    <property type="evidence" value="ECO:0007669"/>
    <property type="project" value="UniProtKB-KW"/>
</dbReference>
<dbReference type="eggNOG" id="ENOG502RYBQ">
    <property type="taxonomic scope" value="Eukaryota"/>
</dbReference>
<dbReference type="PANTHER" id="PTHR19944:SF99">
    <property type="entry name" value="HLA CLASS II HISTOCOMPATIBILITY ANTIGEN, DRB1 BETA CHAIN"/>
    <property type="match status" value="1"/>
</dbReference>
<name>G1Q4A2_MYOLU</name>
<protein>
    <recommendedName>
        <fullName evidence="11">MHC class II beta chain N-terminal domain-containing protein</fullName>
    </recommendedName>
</protein>
<keyword evidence="9" id="KW-0491">MHC II</keyword>
<dbReference type="AlphaFoldDB" id="G1Q4A2"/>
<dbReference type="PANTHER" id="PTHR19944">
    <property type="entry name" value="MHC CLASS II-RELATED"/>
    <property type="match status" value="1"/>
</dbReference>
<keyword evidence="8" id="KW-0325">Glycoprotein</keyword>
<keyword evidence="2" id="KW-0812">Transmembrane</keyword>